<proteinExistence type="predicted"/>
<dbReference type="PANTHER" id="PTHR30086">
    <property type="entry name" value="ARGININE EXPORTER PROTEIN ARGO"/>
    <property type="match status" value="1"/>
</dbReference>
<feature type="transmembrane region" description="Helical" evidence="6">
    <location>
        <begin position="148"/>
        <end position="169"/>
    </location>
</feature>
<dbReference type="OrthoDB" id="679767at2"/>
<evidence type="ECO:0000256" key="6">
    <source>
        <dbReference type="SAM" id="Phobius"/>
    </source>
</evidence>
<keyword evidence="4 6" id="KW-1133">Transmembrane helix</keyword>
<keyword evidence="5 6" id="KW-0472">Membrane</keyword>
<dbReference type="eggNOG" id="COG1280">
    <property type="taxonomic scope" value="Bacteria"/>
</dbReference>
<feature type="transmembrane region" description="Helical" evidence="6">
    <location>
        <begin position="181"/>
        <end position="202"/>
    </location>
</feature>
<dbReference type="InterPro" id="IPR001123">
    <property type="entry name" value="LeuE-type"/>
</dbReference>
<evidence type="ECO:0008006" key="9">
    <source>
        <dbReference type="Google" id="ProtNLM"/>
    </source>
</evidence>
<name>B3ETC4_AMOA5</name>
<evidence type="ECO:0000256" key="4">
    <source>
        <dbReference type="ARBA" id="ARBA00022989"/>
    </source>
</evidence>
<evidence type="ECO:0000256" key="5">
    <source>
        <dbReference type="ARBA" id="ARBA00023136"/>
    </source>
</evidence>
<feature type="transmembrane region" description="Helical" evidence="6">
    <location>
        <begin position="6"/>
        <end position="23"/>
    </location>
</feature>
<sequence length="203" mass="22666">MLELGISYLIAAMIPGPSMALVIRNGILHSRLASLQAAFGIVVGTALQSGIILIGLNFISDYPMVIRGMKMVCACYLIYLGLKSIFSSKIETKTSLIPVSDSNQANKKKQNYFTEGLLVEILNPLAFTFFISILAINYNPQQTSSIKIMYWLELILLAFLWFIMLSFVSSSKAITTYTKKYNRILDVVAGILFIFFGIQQFFS</sequence>
<dbReference type="KEGG" id="aas:Aasi_1138"/>
<dbReference type="GO" id="GO:0015171">
    <property type="term" value="F:amino acid transmembrane transporter activity"/>
    <property type="evidence" value="ECO:0007669"/>
    <property type="project" value="TreeGrafter"/>
</dbReference>
<evidence type="ECO:0000256" key="1">
    <source>
        <dbReference type="ARBA" id="ARBA00004651"/>
    </source>
</evidence>
<dbReference type="GO" id="GO:0005886">
    <property type="term" value="C:plasma membrane"/>
    <property type="evidence" value="ECO:0007669"/>
    <property type="project" value="UniProtKB-SubCell"/>
</dbReference>
<evidence type="ECO:0000313" key="7">
    <source>
        <dbReference type="EMBL" id="ACE06476.1"/>
    </source>
</evidence>
<comment type="subcellular location">
    <subcellularLocation>
        <location evidence="1">Cell membrane</location>
        <topology evidence="1">Multi-pass membrane protein</topology>
    </subcellularLocation>
</comment>
<reference evidence="7 8" key="1">
    <citation type="journal article" date="2010" name="J. Bacteriol.">
        <title>The genome of the amoeba symbiont 'Candidatus Amoebophilus asiaticus' reveals common mechanisms for host cell interaction among amoeba-associated bacteria.</title>
        <authorList>
            <person name="Schmitz-Esser S."/>
            <person name="Tischler P."/>
            <person name="Arnold R."/>
            <person name="Montanaro J."/>
            <person name="Wagner M."/>
            <person name="Rattei T."/>
            <person name="Horn M."/>
        </authorList>
    </citation>
    <scope>NUCLEOTIDE SEQUENCE [LARGE SCALE GENOMIC DNA]</scope>
    <source>
        <strain evidence="7 8">5a2</strain>
    </source>
</reference>
<keyword evidence="2" id="KW-1003">Cell membrane</keyword>
<feature type="transmembrane region" description="Helical" evidence="6">
    <location>
        <begin position="35"/>
        <end position="59"/>
    </location>
</feature>
<evidence type="ECO:0000313" key="8">
    <source>
        <dbReference type="Proteomes" id="UP000001227"/>
    </source>
</evidence>
<keyword evidence="8" id="KW-1185">Reference proteome</keyword>
<dbReference type="Pfam" id="PF01810">
    <property type="entry name" value="LysE"/>
    <property type="match status" value="1"/>
</dbReference>
<evidence type="ECO:0000256" key="3">
    <source>
        <dbReference type="ARBA" id="ARBA00022692"/>
    </source>
</evidence>
<gene>
    <name evidence="7" type="ordered locus">Aasi_1138</name>
</gene>
<protein>
    <recommendedName>
        <fullName evidence="9">Lysine exporter protein (LYSE/YGGA)</fullName>
    </recommendedName>
</protein>
<dbReference type="RefSeq" id="WP_012473230.1">
    <property type="nucleotide sequence ID" value="NC_010830.1"/>
</dbReference>
<dbReference type="Proteomes" id="UP000001227">
    <property type="component" value="Chromosome"/>
</dbReference>
<accession>B3ETC4</accession>
<feature type="transmembrane region" description="Helical" evidence="6">
    <location>
        <begin position="117"/>
        <end position="136"/>
    </location>
</feature>
<dbReference type="HOGENOM" id="CLU_079569_3_0_10"/>
<organism evidence="7 8">
    <name type="scientific">Amoebophilus asiaticus (strain 5a2)</name>
    <dbReference type="NCBI Taxonomy" id="452471"/>
    <lineage>
        <taxon>Bacteria</taxon>
        <taxon>Pseudomonadati</taxon>
        <taxon>Bacteroidota</taxon>
        <taxon>Cytophagia</taxon>
        <taxon>Cytophagales</taxon>
        <taxon>Amoebophilaceae</taxon>
        <taxon>Candidatus Amoebophilus</taxon>
    </lineage>
</organism>
<dbReference type="EMBL" id="CP001102">
    <property type="protein sequence ID" value="ACE06476.1"/>
    <property type="molecule type" value="Genomic_DNA"/>
</dbReference>
<keyword evidence="3 6" id="KW-0812">Transmembrane</keyword>
<dbReference type="AlphaFoldDB" id="B3ETC4"/>
<dbReference type="PANTHER" id="PTHR30086:SF20">
    <property type="entry name" value="ARGININE EXPORTER PROTEIN ARGO-RELATED"/>
    <property type="match status" value="1"/>
</dbReference>
<evidence type="ECO:0000256" key="2">
    <source>
        <dbReference type="ARBA" id="ARBA00022475"/>
    </source>
</evidence>